<organism evidence="2 3">
    <name type="scientific">Aminicella lysinilytica</name>
    <dbReference type="NCBI Taxonomy" id="433323"/>
    <lineage>
        <taxon>Bacteria</taxon>
        <taxon>Bacillati</taxon>
        <taxon>Bacillota</taxon>
        <taxon>Clostridia</taxon>
        <taxon>Peptostreptococcales</taxon>
        <taxon>Anaerovoracaceae</taxon>
        <taxon>Aminicella</taxon>
    </lineage>
</organism>
<reference evidence="2 3" key="1">
    <citation type="submission" date="2019-03" db="EMBL/GenBank/DDBJ databases">
        <title>Genomic Encyclopedia of Type Strains, Phase IV (KMG-IV): sequencing the most valuable type-strain genomes for metagenomic binning, comparative biology and taxonomic classification.</title>
        <authorList>
            <person name="Goeker M."/>
        </authorList>
    </citation>
    <scope>NUCLEOTIDE SEQUENCE [LARGE SCALE GENOMIC DNA]</scope>
    <source>
        <strain evidence="2 3">DSM 28287</strain>
    </source>
</reference>
<keyword evidence="3" id="KW-1185">Reference proteome</keyword>
<protein>
    <submittedName>
        <fullName evidence="2">Uncharacterized protein</fullName>
    </submittedName>
</protein>
<keyword evidence="1" id="KW-0472">Membrane</keyword>
<sequence>MDRYDGKWKASFKHYAADDAAAYKRKLERGEVTPNHVSKEEVKHDQKTVMKICVWALVIVVIAGSVYIWMRNH</sequence>
<dbReference type="Proteomes" id="UP000295500">
    <property type="component" value="Unassembled WGS sequence"/>
</dbReference>
<dbReference type="RefSeq" id="WP_133527688.1">
    <property type="nucleotide sequence ID" value="NZ_SNXO01000004.1"/>
</dbReference>
<comment type="caution">
    <text evidence="2">The sequence shown here is derived from an EMBL/GenBank/DDBJ whole genome shotgun (WGS) entry which is preliminary data.</text>
</comment>
<keyword evidence="1" id="KW-1133">Transmembrane helix</keyword>
<feature type="transmembrane region" description="Helical" evidence="1">
    <location>
        <begin position="52"/>
        <end position="70"/>
    </location>
</feature>
<evidence type="ECO:0000313" key="2">
    <source>
        <dbReference type="EMBL" id="TDP59083.1"/>
    </source>
</evidence>
<evidence type="ECO:0000313" key="3">
    <source>
        <dbReference type="Proteomes" id="UP000295500"/>
    </source>
</evidence>
<name>A0A4R6QBA3_9FIRM</name>
<accession>A0A4R6QBA3</accession>
<dbReference type="AlphaFoldDB" id="A0A4R6QBA3"/>
<proteinExistence type="predicted"/>
<gene>
    <name evidence="2" type="ORF">EV211_10413</name>
</gene>
<dbReference type="EMBL" id="SNXO01000004">
    <property type="protein sequence ID" value="TDP59083.1"/>
    <property type="molecule type" value="Genomic_DNA"/>
</dbReference>
<keyword evidence="1" id="KW-0812">Transmembrane</keyword>
<evidence type="ECO:0000256" key="1">
    <source>
        <dbReference type="SAM" id="Phobius"/>
    </source>
</evidence>